<dbReference type="AlphaFoldDB" id="G2KS84"/>
<dbReference type="OrthoDB" id="9813793at2"/>
<evidence type="ECO:0000313" key="4">
    <source>
        <dbReference type="Proteomes" id="UP000009286"/>
    </source>
</evidence>
<dbReference type="KEGG" id="mai:MICA_424"/>
<dbReference type="STRING" id="856793.MICA_424"/>
<dbReference type="eggNOG" id="COG3750">
    <property type="taxonomic scope" value="Bacteria"/>
</dbReference>
<evidence type="ECO:0000313" key="3">
    <source>
        <dbReference type="EMBL" id="AEP08767.1"/>
    </source>
</evidence>
<dbReference type="Pfam" id="PF10073">
    <property type="entry name" value="GapR_DNA-bd"/>
    <property type="match status" value="1"/>
</dbReference>
<dbReference type="GO" id="GO:0003677">
    <property type="term" value="F:DNA binding"/>
    <property type="evidence" value="ECO:0007669"/>
    <property type="project" value="InterPro"/>
</dbReference>
<gene>
    <name evidence="3" type="ordered locus">MICA_424</name>
</gene>
<accession>G2KS84</accession>
<dbReference type="InterPro" id="IPR046367">
    <property type="entry name" value="GapR-like_DNA-bd"/>
</dbReference>
<organism evidence="3 4">
    <name type="scientific">Micavibrio aeruginosavorus (strain ARL-13)</name>
    <dbReference type="NCBI Taxonomy" id="856793"/>
    <lineage>
        <taxon>Bacteria</taxon>
        <taxon>Pseudomonadati</taxon>
        <taxon>Bdellovibrionota</taxon>
        <taxon>Bdellovibrionia</taxon>
        <taxon>Bdellovibrionales</taxon>
        <taxon>Pseudobdellovibrionaceae</taxon>
        <taxon>Micavibrio</taxon>
    </lineage>
</organism>
<dbReference type="HOGENOM" id="CLU_158651_3_0_5"/>
<proteinExistence type="predicted"/>
<sequence>MAEAQLKSVGSDDGTREVDGVTGKRLKAFIERLERLEEEKSALAEDIKDVYAESKAVGFDTKTIRKIIRMRKVALDKRREEEMLLETYKAALGME</sequence>
<dbReference type="EMBL" id="CP002382">
    <property type="protein sequence ID" value="AEP08767.1"/>
    <property type="molecule type" value="Genomic_DNA"/>
</dbReference>
<name>G2KS84_MICAA</name>
<protein>
    <recommendedName>
        <fullName evidence="2">GapR-like DNA-binding domain-containing protein</fullName>
    </recommendedName>
</protein>
<reference evidence="3 4" key="1">
    <citation type="journal article" date="2011" name="BMC Genomics">
        <title>Genomic insights into an obligate epibiotic bacterial predator: Micavibrio aeruginosavorus ARL-13.</title>
        <authorList>
            <person name="Wang Z."/>
            <person name="Kadouri D."/>
            <person name="Wu M."/>
        </authorList>
    </citation>
    <scope>NUCLEOTIDE SEQUENCE [LARGE SCALE GENOMIC DNA]</scope>
    <source>
        <strain evidence="3 4">ARL-13</strain>
    </source>
</reference>
<keyword evidence="1" id="KW-0175">Coiled coil</keyword>
<evidence type="ECO:0000256" key="1">
    <source>
        <dbReference type="SAM" id="Coils"/>
    </source>
</evidence>
<dbReference type="NCBIfam" id="NF010247">
    <property type="entry name" value="PRK13694.1"/>
    <property type="match status" value="1"/>
</dbReference>
<keyword evidence="4" id="KW-1185">Reference proteome</keyword>
<dbReference type="RefSeq" id="WP_014101990.1">
    <property type="nucleotide sequence ID" value="NC_016026.1"/>
</dbReference>
<feature type="coiled-coil region" evidence="1">
    <location>
        <begin position="26"/>
        <end position="53"/>
    </location>
</feature>
<dbReference type="Proteomes" id="UP000009286">
    <property type="component" value="Chromosome"/>
</dbReference>
<feature type="domain" description="GapR-like DNA-binding" evidence="2">
    <location>
        <begin position="23"/>
        <end position="93"/>
    </location>
</feature>
<evidence type="ECO:0000259" key="2">
    <source>
        <dbReference type="Pfam" id="PF10073"/>
    </source>
</evidence>